<keyword evidence="2" id="KW-1185">Reference proteome</keyword>
<accession>A0A2K9AXR4</accession>
<sequence length="127" mass="14471">MSKLAKKIILLLLIINALFIILRIPQVLLYPTDELYYELAKANSSYSNMKVKILMKLGADPAEQIFPAEIYNESEYGFGLLRAIENSRIEIIPILIADYSEAQKKRAIDVASKDQKVKQLVINLMNK</sequence>
<dbReference type="RefSeq" id="WP_106647740.1">
    <property type="nucleotide sequence ID" value="NZ_BMGO01000001.1"/>
</dbReference>
<name>A0A2K9AXR4_9GAMM</name>
<dbReference type="AlphaFoldDB" id="A0A2K9AXR4"/>
<evidence type="ECO:0000313" key="1">
    <source>
        <dbReference type="EMBL" id="AUD79931.1"/>
    </source>
</evidence>
<reference evidence="1 2" key="1">
    <citation type="submission" date="2017-12" db="EMBL/GenBank/DDBJ databases">
        <title>Kangiella profundi FT102 completed genome.</title>
        <authorList>
            <person name="Xu J."/>
            <person name="Wang J."/>
            <person name="Lu Y."/>
        </authorList>
    </citation>
    <scope>NUCLEOTIDE SEQUENCE [LARGE SCALE GENOMIC DNA]</scope>
    <source>
        <strain evidence="1 2">FT102</strain>
    </source>
</reference>
<dbReference type="Proteomes" id="UP000232693">
    <property type="component" value="Chromosome"/>
</dbReference>
<proteinExistence type="predicted"/>
<organism evidence="1 2">
    <name type="scientific">Kangiella profundi</name>
    <dbReference type="NCBI Taxonomy" id="1561924"/>
    <lineage>
        <taxon>Bacteria</taxon>
        <taxon>Pseudomonadati</taxon>
        <taxon>Pseudomonadota</taxon>
        <taxon>Gammaproteobacteria</taxon>
        <taxon>Kangiellales</taxon>
        <taxon>Kangiellaceae</taxon>
        <taxon>Kangiella</taxon>
    </lineage>
</organism>
<dbReference type="EMBL" id="CP025120">
    <property type="protein sequence ID" value="AUD79931.1"/>
    <property type="molecule type" value="Genomic_DNA"/>
</dbReference>
<gene>
    <name evidence="1" type="ORF">CW740_11985</name>
</gene>
<evidence type="ECO:0000313" key="2">
    <source>
        <dbReference type="Proteomes" id="UP000232693"/>
    </source>
</evidence>
<dbReference type="KEGG" id="kpd:CW740_11985"/>
<protein>
    <submittedName>
        <fullName evidence="1">Uncharacterized protein</fullName>
    </submittedName>
</protein>